<proteinExistence type="predicted"/>
<reference evidence="3 4" key="1">
    <citation type="submission" date="2024-09" db="EMBL/GenBank/DDBJ databases">
        <title>T2T genomes of carrot and Alternaria dauci and their utility for understanding host-pathogen interaction during carrot leaf blight disease.</title>
        <authorList>
            <person name="Liu W."/>
            <person name="Xu S."/>
            <person name="Ou C."/>
            <person name="Liu X."/>
            <person name="Zhuang F."/>
            <person name="Deng X.W."/>
        </authorList>
    </citation>
    <scope>NUCLEOTIDE SEQUENCE [LARGE SCALE GENOMIC DNA]</scope>
    <source>
        <strain evidence="3 4">A2016</strain>
    </source>
</reference>
<keyword evidence="4" id="KW-1185">Reference proteome</keyword>
<evidence type="ECO:0000313" key="4">
    <source>
        <dbReference type="Proteomes" id="UP001578633"/>
    </source>
</evidence>
<gene>
    <name evidence="3" type="ORF">ACET3X_001713</name>
</gene>
<protein>
    <submittedName>
        <fullName evidence="3">Uncharacterized protein</fullName>
    </submittedName>
</protein>
<accession>A0ABR3UY27</accession>
<dbReference type="GeneID" id="96082035"/>
<dbReference type="Proteomes" id="UP001578633">
    <property type="component" value="Chromosome 1"/>
</dbReference>
<dbReference type="RefSeq" id="XP_069311955.1">
    <property type="nucleotide sequence ID" value="XM_069447035.1"/>
</dbReference>
<dbReference type="EMBL" id="JBHGVX010000001">
    <property type="protein sequence ID" value="KAL1801371.1"/>
    <property type="molecule type" value="Genomic_DNA"/>
</dbReference>
<feature type="compositionally biased region" description="Acidic residues" evidence="2">
    <location>
        <begin position="425"/>
        <end position="434"/>
    </location>
</feature>
<evidence type="ECO:0000313" key="3">
    <source>
        <dbReference type="EMBL" id="KAL1801371.1"/>
    </source>
</evidence>
<organism evidence="3 4">
    <name type="scientific">Alternaria dauci</name>
    <dbReference type="NCBI Taxonomy" id="48095"/>
    <lineage>
        <taxon>Eukaryota</taxon>
        <taxon>Fungi</taxon>
        <taxon>Dikarya</taxon>
        <taxon>Ascomycota</taxon>
        <taxon>Pezizomycotina</taxon>
        <taxon>Dothideomycetes</taxon>
        <taxon>Pleosporomycetidae</taxon>
        <taxon>Pleosporales</taxon>
        <taxon>Pleosporineae</taxon>
        <taxon>Pleosporaceae</taxon>
        <taxon>Alternaria</taxon>
        <taxon>Alternaria sect. Porri</taxon>
    </lineage>
</organism>
<name>A0ABR3UY27_9PLEO</name>
<sequence>MNDKLREAHQRIRELNRNKFDAEDTIARLRDAARIRREEVMKKDTKIARDEAAYRALLKDFTDVERGYNRILERLVKPYAVMRKIDYHGLTDESIKTVIDSMLQEATQHKTLRAENCCLKVQVQELQQDMLAKVDKVDAISDDQFAKDFRSLASTIKSFSRSLRFTDQADLVGYLGSLVLVQDVASHHWGIRARKKPLVEAWIWSVLIDLGFKSPYAIFGDHCQAVHHAWLQIYGAGQLDSWPIPSSHSETWRVKTVEQLYEQTRPETVAGDKSGLLPKGLTASMVGVRDFATTVISSHFDILSPGYKLADVHLIVDKAFALAMDMFLQRSRLQVTYPAIGAEFNETSMSSVEDDEDQDMEVGVVALIINPGLTKWGDVHGEHYDQFYDIVPSLVQLEPKDSGHDLQEGYQRGVKAESGIKQDAGVEEESQWTC</sequence>
<evidence type="ECO:0000256" key="1">
    <source>
        <dbReference type="SAM" id="Coils"/>
    </source>
</evidence>
<comment type="caution">
    <text evidence="3">The sequence shown here is derived from an EMBL/GenBank/DDBJ whole genome shotgun (WGS) entry which is preliminary data.</text>
</comment>
<feature type="region of interest" description="Disordered" evidence="2">
    <location>
        <begin position="413"/>
        <end position="434"/>
    </location>
</feature>
<evidence type="ECO:0000256" key="2">
    <source>
        <dbReference type="SAM" id="MobiDB-lite"/>
    </source>
</evidence>
<feature type="coiled-coil region" evidence="1">
    <location>
        <begin position="5"/>
        <end position="32"/>
    </location>
</feature>
<keyword evidence="1" id="KW-0175">Coiled coil</keyword>